<dbReference type="EMBL" id="BT134675">
    <property type="protein sequence ID" value="AFK34470.1"/>
    <property type="molecule type" value="mRNA"/>
</dbReference>
<keyword evidence="1" id="KW-0812">Transmembrane</keyword>
<evidence type="ECO:0000256" key="1">
    <source>
        <dbReference type="SAM" id="Phobius"/>
    </source>
</evidence>
<sequence>MAIRGRGKRRLQPWMWVVIAVLAVVALFFVGNSNSLRSSLQSFGF</sequence>
<reference evidence="2" key="1">
    <citation type="submission" date="2012-05" db="EMBL/GenBank/DDBJ databases">
        <authorList>
            <person name="Krishnakumar V."/>
            <person name="Cheung F."/>
            <person name="Xiao Y."/>
            <person name="Chan A."/>
            <person name="Moskal W.A."/>
            <person name="Town C.D."/>
        </authorList>
    </citation>
    <scope>NUCLEOTIDE SEQUENCE</scope>
</reference>
<accession>I3S2H8</accession>
<keyword evidence="1" id="KW-0472">Membrane</keyword>
<keyword evidence="1" id="KW-1133">Transmembrane helix</keyword>
<evidence type="ECO:0000313" key="2">
    <source>
        <dbReference type="EMBL" id="AFK34470.1"/>
    </source>
</evidence>
<name>I3S2H8_LOTJA</name>
<dbReference type="AlphaFoldDB" id="I3S2H8"/>
<protein>
    <submittedName>
        <fullName evidence="2">Uncharacterized protein</fullName>
    </submittedName>
</protein>
<organism evidence="2">
    <name type="scientific">Lotus japonicus</name>
    <name type="common">Lotus corniculatus var. japonicus</name>
    <dbReference type="NCBI Taxonomy" id="34305"/>
    <lineage>
        <taxon>Eukaryota</taxon>
        <taxon>Viridiplantae</taxon>
        <taxon>Streptophyta</taxon>
        <taxon>Embryophyta</taxon>
        <taxon>Tracheophyta</taxon>
        <taxon>Spermatophyta</taxon>
        <taxon>Magnoliopsida</taxon>
        <taxon>eudicotyledons</taxon>
        <taxon>Gunneridae</taxon>
        <taxon>Pentapetalae</taxon>
        <taxon>rosids</taxon>
        <taxon>fabids</taxon>
        <taxon>Fabales</taxon>
        <taxon>Fabaceae</taxon>
        <taxon>Papilionoideae</taxon>
        <taxon>50 kb inversion clade</taxon>
        <taxon>NPAAA clade</taxon>
        <taxon>Hologalegina</taxon>
        <taxon>robinioid clade</taxon>
        <taxon>Loteae</taxon>
        <taxon>Lotus</taxon>
    </lineage>
</organism>
<proteinExistence type="evidence at transcript level"/>
<feature type="transmembrane region" description="Helical" evidence="1">
    <location>
        <begin position="12"/>
        <end position="30"/>
    </location>
</feature>